<keyword evidence="9" id="KW-1133">Transmembrane helix</keyword>
<dbReference type="InterPro" id="IPR003594">
    <property type="entry name" value="HATPase_dom"/>
</dbReference>
<comment type="catalytic activity">
    <reaction evidence="1">
        <text>ATP + protein L-histidine = ADP + protein N-phospho-L-histidine.</text>
        <dbReference type="EC" id="2.7.13.3"/>
    </reaction>
</comment>
<evidence type="ECO:0000259" key="11">
    <source>
        <dbReference type="Pfam" id="PF07730"/>
    </source>
</evidence>
<keyword evidence="6 12" id="KW-0418">Kinase</keyword>
<feature type="transmembrane region" description="Helical" evidence="9">
    <location>
        <begin position="67"/>
        <end position="86"/>
    </location>
</feature>
<dbReference type="Gene3D" id="3.30.565.10">
    <property type="entry name" value="Histidine kinase-like ATPase, C-terminal domain"/>
    <property type="match status" value="1"/>
</dbReference>
<dbReference type="SUPFAM" id="SSF55874">
    <property type="entry name" value="ATPase domain of HSP90 chaperone/DNA topoisomerase II/histidine kinase"/>
    <property type="match status" value="1"/>
</dbReference>
<protein>
    <recommendedName>
        <fullName evidence="2">histidine kinase</fullName>
        <ecNumber evidence="2">2.7.13.3</ecNumber>
    </recommendedName>
</protein>
<evidence type="ECO:0000256" key="6">
    <source>
        <dbReference type="ARBA" id="ARBA00022777"/>
    </source>
</evidence>
<dbReference type="AlphaFoldDB" id="A0A516R2P0"/>
<evidence type="ECO:0000313" key="12">
    <source>
        <dbReference type="EMBL" id="QDQ09926.1"/>
    </source>
</evidence>
<keyword evidence="9" id="KW-0812">Transmembrane</keyword>
<keyword evidence="7" id="KW-0067">ATP-binding</keyword>
<evidence type="ECO:0000256" key="2">
    <source>
        <dbReference type="ARBA" id="ARBA00012438"/>
    </source>
</evidence>
<keyword evidence="8" id="KW-0902">Two-component regulatory system</keyword>
<dbReference type="RefSeq" id="WP_144001502.1">
    <property type="nucleotide sequence ID" value="NZ_CP040916.1"/>
</dbReference>
<dbReference type="GO" id="GO:0046983">
    <property type="term" value="F:protein dimerization activity"/>
    <property type="evidence" value="ECO:0007669"/>
    <property type="project" value="InterPro"/>
</dbReference>
<feature type="transmembrane region" description="Helical" evidence="9">
    <location>
        <begin position="114"/>
        <end position="132"/>
    </location>
</feature>
<dbReference type="CDD" id="cd16917">
    <property type="entry name" value="HATPase_UhpB-NarQ-NarX-like"/>
    <property type="match status" value="1"/>
</dbReference>
<name>A0A516R2P0_STRST</name>
<evidence type="ECO:0000256" key="9">
    <source>
        <dbReference type="SAM" id="Phobius"/>
    </source>
</evidence>
<gene>
    <name evidence="12" type="ORF">FH965_04595</name>
</gene>
<dbReference type="Pfam" id="PF02518">
    <property type="entry name" value="HATPase_c"/>
    <property type="match status" value="1"/>
</dbReference>
<keyword evidence="5" id="KW-0547">Nucleotide-binding</keyword>
<dbReference type="GO" id="GO:0016020">
    <property type="term" value="C:membrane"/>
    <property type="evidence" value="ECO:0007669"/>
    <property type="project" value="InterPro"/>
</dbReference>
<dbReference type="PANTHER" id="PTHR24421">
    <property type="entry name" value="NITRATE/NITRITE SENSOR PROTEIN NARX-RELATED"/>
    <property type="match status" value="1"/>
</dbReference>
<dbReference type="InterPro" id="IPR050482">
    <property type="entry name" value="Sensor_HK_TwoCompSys"/>
</dbReference>
<feature type="transmembrane region" description="Helical" evidence="9">
    <location>
        <begin position="26"/>
        <end position="46"/>
    </location>
</feature>
<evidence type="ECO:0000256" key="5">
    <source>
        <dbReference type="ARBA" id="ARBA00022741"/>
    </source>
</evidence>
<accession>A0A516R2P0</accession>
<feature type="transmembrane region" description="Helical" evidence="9">
    <location>
        <begin position="138"/>
        <end position="158"/>
    </location>
</feature>
<evidence type="ECO:0000259" key="10">
    <source>
        <dbReference type="Pfam" id="PF02518"/>
    </source>
</evidence>
<sequence length="409" mass="42537">MPRHHELLSIRPLPLPPWSWPRGLRWLPHALVVLAAVAVAATGADLPARLLAVGHAACWPVALRRPVPAWWLSTAFFVVIAVAHPPTPANEVWTWTVQAGVVLLLALRVRPTSAAGAAGIGAAAGVVLKLAGGTVGSWNLVLFGLTLFAVAVLIGGVARGRREDRARLAAQIAATAQERAVRTVLEERARIARELHDVVAHHMSLISIQADAAPYRVPDPPPELAAEFASIRANALEGLAELRHLLGLLRADAPGASTAATAPQPSLAELDALLAHVRAAGLAVAARVEGDRRPLPPGVELSAYRIVQEALSNTLRHAPGAPAEVELLYAPTALRLRVTNGPAVQAAVAAPGGGHGLTGMRERAAMLEGDVATGPLPDGGWEVTAVLPVRAAPRVSPGPAPTTDKDSPA</sequence>
<keyword evidence="9" id="KW-0472">Membrane</keyword>
<dbReference type="Pfam" id="PF07730">
    <property type="entry name" value="HisKA_3"/>
    <property type="match status" value="1"/>
</dbReference>
<evidence type="ECO:0000256" key="3">
    <source>
        <dbReference type="ARBA" id="ARBA00022553"/>
    </source>
</evidence>
<evidence type="ECO:0000313" key="13">
    <source>
        <dbReference type="Proteomes" id="UP000316806"/>
    </source>
</evidence>
<feature type="domain" description="Histidine kinase/HSP90-like ATPase" evidence="10">
    <location>
        <begin position="299"/>
        <end position="390"/>
    </location>
</feature>
<dbReference type="Gene3D" id="1.20.5.1930">
    <property type="match status" value="1"/>
</dbReference>
<evidence type="ECO:0000256" key="8">
    <source>
        <dbReference type="ARBA" id="ARBA00023012"/>
    </source>
</evidence>
<reference evidence="12 13" key="1">
    <citation type="journal article" date="2019" name="J. Ind. Microbiol. Biotechnol.">
        <title>The complete genomic sequence of Streptomyces spectabilis NRRL-2792 and identification of secondary metabolite biosynthetic gene clusters.</title>
        <authorList>
            <person name="Sinha A."/>
            <person name="Phillips-Salemka S."/>
            <person name="Niraula T.A."/>
            <person name="Short K.A."/>
            <person name="Niraula N.P."/>
        </authorList>
    </citation>
    <scope>NUCLEOTIDE SEQUENCE [LARGE SCALE GENOMIC DNA]</scope>
    <source>
        <strain evidence="12 13">NRRL 2792</strain>
    </source>
</reference>
<dbReference type="EC" id="2.7.13.3" evidence="2"/>
<dbReference type="InterPro" id="IPR036890">
    <property type="entry name" value="HATPase_C_sf"/>
</dbReference>
<dbReference type="GO" id="GO:0005524">
    <property type="term" value="F:ATP binding"/>
    <property type="evidence" value="ECO:0007669"/>
    <property type="project" value="UniProtKB-KW"/>
</dbReference>
<proteinExistence type="predicted"/>
<dbReference type="EMBL" id="CP040916">
    <property type="protein sequence ID" value="QDQ09926.1"/>
    <property type="molecule type" value="Genomic_DNA"/>
</dbReference>
<feature type="domain" description="Signal transduction histidine kinase subgroup 3 dimerisation and phosphoacceptor" evidence="11">
    <location>
        <begin position="187"/>
        <end position="252"/>
    </location>
</feature>
<dbReference type="PANTHER" id="PTHR24421:SF10">
    <property type="entry name" value="NITRATE_NITRITE SENSOR PROTEIN NARQ"/>
    <property type="match status" value="1"/>
</dbReference>
<evidence type="ECO:0000256" key="4">
    <source>
        <dbReference type="ARBA" id="ARBA00022679"/>
    </source>
</evidence>
<dbReference type="Proteomes" id="UP000316806">
    <property type="component" value="Chromosome"/>
</dbReference>
<evidence type="ECO:0000256" key="7">
    <source>
        <dbReference type="ARBA" id="ARBA00022840"/>
    </source>
</evidence>
<dbReference type="InterPro" id="IPR011712">
    <property type="entry name" value="Sig_transdc_His_kin_sub3_dim/P"/>
</dbReference>
<dbReference type="GO" id="GO:0000155">
    <property type="term" value="F:phosphorelay sensor kinase activity"/>
    <property type="evidence" value="ECO:0007669"/>
    <property type="project" value="InterPro"/>
</dbReference>
<organism evidence="12 13">
    <name type="scientific">Streptomyces spectabilis</name>
    <dbReference type="NCBI Taxonomy" id="68270"/>
    <lineage>
        <taxon>Bacteria</taxon>
        <taxon>Bacillati</taxon>
        <taxon>Actinomycetota</taxon>
        <taxon>Actinomycetes</taxon>
        <taxon>Kitasatosporales</taxon>
        <taxon>Streptomycetaceae</taxon>
        <taxon>Streptomyces</taxon>
    </lineage>
</organism>
<keyword evidence="4" id="KW-0808">Transferase</keyword>
<keyword evidence="3" id="KW-0597">Phosphoprotein</keyword>
<evidence type="ECO:0000256" key="1">
    <source>
        <dbReference type="ARBA" id="ARBA00000085"/>
    </source>
</evidence>